<dbReference type="GO" id="GO:0005524">
    <property type="term" value="F:ATP binding"/>
    <property type="evidence" value="ECO:0007669"/>
    <property type="project" value="UniProtKB-KW"/>
</dbReference>
<dbReference type="OrthoDB" id="9806127at2"/>
<dbReference type="InterPro" id="IPR036640">
    <property type="entry name" value="ABC1_TM_sf"/>
</dbReference>
<accession>A0A9W5UV60</accession>
<evidence type="ECO:0000256" key="7">
    <source>
        <dbReference type="ARBA" id="ARBA00022840"/>
    </source>
</evidence>
<dbReference type="InterPro" id="IPR017871">
    <property type="entry name" value="ABC_transporter-like_CS"/>
</dbReference>
<dbReference type="SUPFAM" id="SSF90123">
    <property type="entry name" value="ABC transporter transmembrane region"/>
    <property type="match status" value="1"/>
</dbReference>
<dbReference type="Gene3D" id="1.20.1560.10">
    <property type="entry name" value="ABC transporter type 1, transmembrane domain"/>
    <property type="match status" value="1"/>
</dbReference>
<dbReference type="GO" id="GO:0016887">
    <property type="term" value="F:ATP hydrolysis activity"/>
    <property type="evidence" value="ECO:0007669"/>
    <property type="project" value="InterPro"/>
</dbReference>
<feature type="transmembrane region" description="Helical" evidence="11">
    <location>
        <begin position="58"/>
        <end position="80"/>
    </location>
</feature>
<dbReference type="Gene3D" id="3.40.50.300">
    <property type="entry name" value="P-loop containing nucleotide triphosphate hydrolases"/>
    <property type="match status" value="1"/>
</dbReference>
<dbReference type="PROSITE" id="PS50893">
    <property type="entry name" value="ABC_TRANSPORTER_2"/>
    <property type="match status" value="1"/>
</dbReference>
<feature type="transmembrane region" description="Helical" evidence="11">
    <location>
        <begin position="23"/>
        <end position="46"/>
    </location>
</feature>
<gene>
    <name evidence="14" type="ORF">Vse01_39560</name>
</gene>
<dbReference type="Proteomes" id="UP000607311">
    <property type="component" value="Unassembled WGS sequence"/>
</dbReference>
<evidence type="ECO:0000256" key="6">
    <source>
        <dbReference type="ARBA" id="ARBA00022741"/>
    </source>
</evidence>
<dbReference type="InterPro" id="IPR003593">
    <property type="entry name" value="AAA+_ATPase"/>
</dbReference>
<dbReference type="GO" id="GO:0005886">
    <property type="term" value="C:plasma membrane"/>
    <property type="evidence" value="ECO:0007669"/>
    <property type="project" value="UniProtKB-SubCell"/>
</dbReference>
<evidence type="ECO:0000256" key="9">
    <source>
        <dbReference type="ARBA" id="ARBA00023136"/>
    </source>
</evidence>
<evidence type="ECO:0000256" key="2">
    <source>
        <dbReference type="ARBA" id="ARBA00022448"/>
    </source>
</evidence>
<dbReference type="PANTHER" id="PTHR43394">
    <property type="entry name" value="ATP-DEPENDENT PERMEASE MDL1, MITOCHONDRIAL"/>
    <property type="match status" value="1"/>
</dbReference>
<feature type="transmembrane region" description="Helical" evidence="11">
    <location>
        <begin position="166"/>
        <end position="185"/>
    </location>
</feature>
<dbReference type="InterPro" id="IPR027417">
    <property type="entry name" value="P-loop_NTPase"/>
</dbReference>
<evidence type="ECO:0000313" key="14">
    <source>
        <dbReference type="EMBL" id="GIJ34808.1"/>
    </source>
</evidence>
<evidence type="ECO:0000256" key="1">
    <source>
        <dbReference type="ARBA" id="ARBA00004429"/>
    </source>
</evidence>
<dbReference type="PROSITE" id="PS50929">
    <property type="entry name" value="ABC_TM1F"/>
    <property type="match status" value="1"/>
</dbReference>
<keyword evidence="6" id="KW-0547">Nucleotide-binding</keyword>
<organism evidence="14 15">
    <name type="scientific">Micromonospora sediminimaris</name>
    <dbReference type="NCBI Taxonomy" id="547162"/>
    <lineage>
        <taxon>Bacteria</taxon>
        <taxon>Bacillati</taxon>
        <taxon>Actinomycetota</taxon>
        <taxon>Actinomycetes</taxon>
        <taxon>Micromonosporales</taxon>
        <taxon>Micromonosporaceae</taxon>
        <taxon>Micromonospora</taxon>
    </lineage>
</organism>
<feature type="domain" description="ABC transmembrane type-1" evidence="13">
    <location>
        <begin position="26"/>
        <end position="307"/>
    </location>
</feature>
<feature type="domain" description="ABC transporter" evidence="12">
    <location>
        <begin position="340"/>
        <end position="571"/>
    </location>
</feature>
<comment type="caution">
    <text evidence="14">The sequence shown here is derived from an EMBL/GenBank/DDBJ whole genome shotgun (WGS) entry which is preliminary data.</text>
</comment>
<keyword evidence="5 11" id="KW-0812">Transmembrane</keyword>
<evidence type="ECO:0000256" key="8">
    <source>
        <dbReference type="ARBA" id="ARBA00022989"/>
    </source>
</evidence>
<keyword evidence="9 11" id="KW-0472">Membrane</keyword>
<keyword evidence="3" id="KW-1003">Cell membrane</keyword>
<keyword evidence="2" id="KW-0813">Transport</keyword>
<feature type="transmembrane region" description="Helical" evidence="11">
    <location>
        <begin position="249"/>
        <end position="271"/>
    </location>
</feature>
<dbReference type="InterPro" id="IPR011527">
    <property type="entry name" value="ABC1_TM_dom"/>
</dbReference>
<dbReference type="RefSeq" id="WP_093409585.1">
    <property type="nucleotide sequence ID" value="NZ_BOPD01000024.1"/>
</dbReference>
<keyword evidence="15" id="KW-1185">Reference proteome</keyword>
<proteinExistence type="inferred from homology"/>
<evidence type="ECO:0000256" key="4">
    <source>
        <dbReference type="ARBA" id="ARBA00022519"/>
    </source>
</evidence>
<evidence type="ECO:0000256" key="3">
    <source>
        <dbReference type="ARBA" id="ARBA00022475"/>
    </source>
</evidence>
<dbReference type="Pfam" id="PF00664">
    <property type="entry name" value="ABC_membrane"/>
    <property type="match status" value="1"/>
</dbReference>
<keyword evidence="8 11" id="KW-1133">Transmembrane helix</keyword>
<dbReference type="AlphaFoldDB" id="A0A9W5UV60"/>
<evidence type="ECO:0000313" key="15">
    <source>
        <dbReference type="Proteomes" id="UP000607311"/>
    </source>
</evidence>
<dbReference type="PROSITE" id="PS00211">
    <property type="entry name" value="ABC_TRANSPORTER_1"/>
    <property type="match status" value="1"/>
</dbReference>
<dbReference type="CDD" id="cd07346">
    <property type="entry name" value="ABC_6TM_exporters"/>
    <property type="match status" value="1"/>
</dbReference>
<evidence type="ECO:0000259" key="12">
    <source>
        <dbReference type="PROSITE" id="PS50893"/>
    </source>
</evidence>
<evidence type="ECO:0000256" key="10">
    <source>
        <dbReference type="ARBA" id="ARBA00023455"/>
    </source>
</evidence>
<dbReference type="GO" id="GO:0015421">
    <property type="term" value="F:ABC-type oligopeptide transporter activity"/>
    <property type="evidence" value="ECO:0007669"/>
    <property type="project" value="TreeGrafter"/>
</dbReference>
<dbReference type="InterPro" id="IPR039421">
    <property type="entry name" value="Type_1_exporter"/>
</dbReference>
<dbReference type="SUPFAM" id="SSF52540">
    <property type="entry name" value="P-loop containing nucleoside triphosphate hydrolases"/>
    <property type="match status" value="1"/>
</dbReference>
<dbReference type="PANTHER" id="PTHR43394:SF1">
    <property type="entry name" value="ATP-BINDING CASSETTE SUB-FAMILY B MEMBER 10, MITOCHONDRIAL"/>
    <property type="match status" value="1"/>
</dbReference>
<sequence>MADRTGRAGTLGWLSVHLRPQGWLLLLFTVATVAAHLLATLIPLYVGRAFDELTRQDPALTVVVNAALVIAALGVGRFLADLLSAGSMEIVAQRVKRDARDQLFRSLLDKGQAFHDRQRIGDILARTINDARLVDYLISPGVATAFNGVIALAIPIIFIATMRAELLLAPALLVTVFTFALWRHVRRLHPLTRRLRRRFTDLNEQFSETLTGMATVQASGQERNELAKFDTAATAYRDAYVRRGHAQAVYLPALGFGLGMAAGAVHSLALFSAGELALAQVITYLGWLGLFAVPISMSEQSVPVIQEGYVACARMHELTDADSDQREQTGGTTAMVTGSVTFDRVSFTYQGRVILRDVSFHLPAGRTLAVVGPTGSGKTMLTKLVNRTYDVTGGRVLIDGRDISDWQPGALRRQIGNVHQDAFLFSKSVFDNVAFGVHRPVSSDEVSKVAQLARADGFIRQLPQGYDTVLNEGGSTLSGGQRQRLVISRALIADPPILTLDDATSAIDARTAQEITDAIDALTTGRTTILVSHRPDQIRRADLILVLDRGEVAGLGSHAELIDHCALYQEIYR</sequence>
<evidence type="ECO:0000259" key="13">
    <source>
        <dbReference type="PROSITE" id="PS50929"/>
    </source>
</evidence>
<feature type="transmembrane region" description="Helical" evidence="11">
    <location>
        <begin position="136"/>
        <end position="160"/>
    </location>
</feature>
<dbReference type="SMART" id="SM00382">
    <property type="entry name" value="AAA"/>
    <property type="match status" value="1"/>
</dbReference>
<dbReference type="InterPro" id="IPR003439">
    <property type="entry name" value="ABC_transporter-like_ATP-bd"/>
</dbReference>
<dbReference type="Pfam" id="PF00005">
    <property type="entry name" value="ABC_tran"/>
    <property type="match status" value="1"/>
</dbReference>
<dbReference type="FunFam" id="3.40.50.300:FF:000221">
    <property type="entry name" value="Multidrug ABC transporter ATP-binding protein"/>
    <property type="match status" value="1"/>
</dbReference>
<evidence type="ECO:0000256" key="11">
    <source>
        <dbReference type="SAM" id="Phobius"/>
    </source>
</evidence>
<comment type="similarity">
    <text evidence="10">Belongs to the ABC transporter superfamily. Siderophore-Fe(3+) uptake transporter (SIUT) (TC 3.A.1.21) family.</text>
</comment>
<keyword evidence="4" id="KW-0997">Cell inner membrane</keyword>
<keyword evidence="7" id="KW-0067">ATP-binding</keyword>
<dbReference type="EMBL" id="BOPD01000024">
    <property type="protein sequence ID" value="GIJ34808.1"/>
    <property type="molecule type" value="Genomic_DNA"/>
</dbReference>
<evidence type="ECO:0000256" key="5">
    <source>
        <dbReference type="ARBA" id="ARBA00022692"/>
    </source>
</evidence>
<protein>
    <submittedName>
        <fullName evidence="14">ABC transporter</fullName>
    </submittedName>
</protein>
<reference evidence="14" key="1">
    <citation type="submission" date="2021-01" db="EMBL/GenBank/DDBJ databases">
        <title>Whole genome shotgun sequence of Verrucosispora sediminis NBRC 107745.</title>
        <authorList>
            <person name="Komaki H."/>
            <person name="Tamura T."/>
        </authorList>
    </citation>
    <scope>NUCLEOTIDE SEQUENCE</scope>
    <source>
        <strain evidence="14">NBRC 107745</strain>
    </source>
</reference>
<name>A0A9W5UV60_9ACTN</name>
<comment type="subcellular location">
    <subcellularLocation>
        <location evidence="1">Cell inner membrane</location>
        <topology evidence="1">Multi-pass membrane protein</topology>
    </subcellularLocation>
</comment>